<dbReference type="SUPFAM" id="SSF54495">
    <property type="entry name" value="UBC-like"/>
    <property type="match status" value="1"/>
</dbReference>
<evidence type="ECO:0000313" key="1">
    <source>
        <dbReference type="EMBL" id="OMJ84603.1"/>
    </source>
</evidence>
<name>A0A1R2C6F8_9CILI</name>
<dbReference type="EMBL" id="MPUH01000264">
    <property type="protein sequence ID" value="OMJ84603.1"/>
    <property type="molecule type" value="Genomic_DNA"/>
</dbReference>
<reference evidence="1 2" key="1">
    <citation type="submission" date="2016-11" db="EMBL/GenBank/DDBJ databases">
        <title>The macronuclear genome of Stentor coeruleus: a giant cell with tiny introns.</title>
        <authorList>
            <person name="Slabodnick M."/>
            <person name="Ruby J.G."/>
            <person name="Reiff S.B."/>
            <person name="Swart E.C."/>
            <person name="Gosai S."/>
            <person name="Prabakaran S."/>
            <person name="Witkowska E."/>
            <person name="Larue G.E."/>
            <person name="Fisher S."/>
            <person name="Freeman R.M."/>
            <person name="Gunawardena J."/>
            <person name="Chu W."/>
            <person name="Stover N.A."/>
            <person name="Gregory B.D."/>
            <person name="Nowacki M."/>
            <person name="Derisi J."/>
            <person name="Roy S.W."/>
            <person name="Marshall W.F."/>
            <person name="Sood P."/>
        </authorList>
    </citation>
    <scope>NUCLEOTIDE SEQUENCE [LARGE SCALE GENOMIC DNA]</scope>
    <source>
        <strain evidence="1">WM001</strain>
    </source>
</reference>
<dbReference type="Proteomes" id="UP000187209">
    <property type="component" value="Unassembled WGS sequence"/>
</dbReference>
<keyword evidence="2" id="KW-1185">Reference proteome</keyword>
<organism evidence="1 2">
    <name type="scientific">Stentor coeruleus</name>
    <dbReference type="NCBI Taxonomy" id="5963"/>
    <lineage>
        <taxon>Eukaryota</taxon>
        <taxon>Sar</taxon>
        <taxon>Alveolata</taxon>
        <taxon>Ciliophora</taxon>
        <taxon>Postciliodesmatophora</taxon>
        <taxon>Heterotrichea</taxon>
        <taxon>Heterotrichida</taxon>
        <taxon>Stentoridae</taxon>
        <taxon>Stentor</taxon>
    </lineage>
</organism>
<accession>A0A1R2C6F8</accession>
<dbReference type="AlphaFoldDB" id="A0A1R2C6F8"/>
<comment type="caution">
    <text evidence="1">The sequence shown here is derived from an EMBL/GenBank/DDBJ whole genome shotgun (WGS) entry which is preliminary data.</text>
</comment>
<proteinExistence type="predicted"/>
<protein>
    <submittedName>
        <fullName evidence="1">Uncharacterized protein</fullName>
    </submittedName>
</protein>
<sequence length="327" mass="37487">MALKILSNEIQANRLTKGKTHSELGYITNLEGFLISFDSSFIGCSVMIIYTETKFVLFLPNSYPERPPYLSSESVTFFPSLADGRDLLPWVLDTPWSPSVSLFEIVTSIPKFISKIKQNVDIGAFYLGYPMSFSTWQGKEDMNCFSANELDLKNPKNLIERTICISHSYLVILQINPHICGVGNIVLFSRLSMIKAIKTHKSDPEIITINFRDSPNEHYIFRVPKADDLILLIKTNTNILKNFDFEIQNKPTEERLTQIPIYEILRTVKSAESFLAKSYNNPTFKIIMEHYQKAIEFYSAANDPRYNVFLRKLQTLLSDSRTNSFSS</sequence>
<dbReference type="InterPro" id="IPR016135">
    <property type="entry name" value="UBQ-conjugating_enzyme/RWD"/>
</dbReference>
<gene>
    <name evidence="1" type="ORF">SteCoe_14277</name>
</gene>
<evidence type="ECO:0000313" key="2">
    <source>
        <dbReference type="Proteomes" id="UP000187209"/>
    </source>
</evidence>